<dbReference type="InterPro" id="IPR029000">
    <property type="entry name" value="Cyclophilin-like_dom_sf"/>
</dbReference>
<accession>A0A9P0A174</accession>
<evidence type="ECO:0000313" key="6">
    <source>
        <dbReference type="EMBL" id="CAH0381837.1"/>
    </source>
</evidence>
<dbReference type="GO" id="GO:0016018">
    <property type="term" value="F:cyclosporin A binding"/>
    <property type="evidence" value="ECO:0007669"/>
    <property type="project" value="TreeGrafter"/>
</dbReference>
<dbReference type="PROSITE" id="PS50072">
    <property type="entry name" value="CSA_PPIASE_2"/>
    <property type="match status" value="1"/>
</dbReference>
<dbReference type="Pfam" id="PF00160">
    <property type="entry name" value="Pro_isomerase"/>
    <property type="match status" value="1"/>
</dbReference>
<name>A0A9P0A174_BEMTA</name>
<evidence type="ECO:0000256" key="4">
    <source>
        <dbReference type="RuleBase" id="RU363019"/>
    </source>
</evidence>
<dbReference type="GO" id="GO:0003755">
    <property type="term" value="F:peptidyl-prolyl cis-trans isomerase activity"/>
    <property type="evidence" value="ECO:0007669"/>
    <property type="project" value="UniProtKB-UniRule"/>
</dbReference>
<feature type="domain" description="PPIase cyclophilin-type" evidence="5">
    <location>
        <begin position="47"/>
        <end position="207"/>
    </location>
</feature>
<comment type="catalytic activity">
    <reaction evidence="1 4">
        <text>[protein]-peptidylproline (omega=180) = [protein]-peptidylproline (omega=0)</text>
        <dbReference type="Rhea" id="RHEA:16237"/>
        <dbReference type="Rhea" id="RHEA-COMP:10747"/>
        <dbReference type="Rhea" id="RHEA-COMP:10748"/>
        <dbReference type="ChEBI" id="CHEBI:83833"/>
        <dbReference type="ChEBI" id="CHEBI:83834"/>
        <dbReference type="EC" id="5.2.1.8"/>
    </reaction>
</comment>
<dbReference type="Proteomes" id="UP001152759">
    <property type="component" value="Chromosome 1"/>
</dbReference>
<evidence type="ECO:0000256" key="2">
    <source>
        <dbReference type="ARBA" id="ARBA00023110"/>
    </source>
</evidence>
<evidence type="ECO:0000256" key="3">
    <source>
        <dbReference type="ARBA" id="ARBA00023235"/>
    </source>
</evidence>
<keyword evidence="3 4" id="KW-0413">Isomerase</keyword>
<dbReference type="AlphaFoldDB" id="A0A9P0A174"/>
<evidence type="ECO:0000259" key="5">
    <source>
        <dbReference type="PROSITE" id="PS50072"/>
    </source>
</evidence>
<dbReference type="SUPFAM" id="SSF50891">
    <property type="entry name" value="Cyclophilin-like"/>
    <property type="match status" value="1"/>
</dbReference>
<sequence length="225" mass="25115">MVKMKWRVNAIGCCYVYILIHTAVVTGNYEGTTVSPNSQFNITHKLYFEIEQQGKELGNIIFGLYGDVVPKTVTNFRMIALMGINDTDLSYMRSRFHKVVPGVKIIGGDVINDDGSGHTSIWKRLFEDENFLIKHSEPGIVSMVNHGPNTNGCQFFITLKACPSYDGVNVAFGKVVRGMDIVYQIAKSQLDSDGEPRSPVIVTRIGELPVVGTDHPFYSWVQTDF</sequence>
<dbReference type="PANTHER" id="PTHR11071:SF561">
    <property type="entry name" value="PEPTIDYL-PROLYL CIS-TRANS ISOMERASE D-RELATED"/>
    <property type="match status" value="1"/>
</dbReference>
<dbReference type="PANTHER" id="PTHR11071">
    <property type="entry name" value="PEPTIDYL-PROLYL CIS-TRANS ISOMERASE"/>
    <property type="match status" value="1"/>
</dbReference>
<comment type="function">
    <text evidence="4">PPIases accelerate the folding of proteins. It catalyzes the cis-trans isomerization of proline imidic peptide bonds in oligopeptides.</text>
</comment>
<comment type="similarity">
    <text evidence="4">Belongs to the cyclophilin-type PPIase family.</text>
</comment>
<organism evidence="6 7">
    <name type="scientific">Bemisia tabaci</name>
    <name type="common">Sweetpotato whitefly</name>
    <name type="synonym">Aleurodes tabaci</name>
    <dbReference type="NCBI Taxonomy" id="7038"/>
    <lineage>
        <taxon>Eukaryota</taxon>
        <taxon>Metazoa</taxon>
        <taxon>Ecdysozoa</taxon>
        <taxon>Arthropoda</taxon>
        <taxon>Hexapoda</taxon>
        <taxon>Insecta</taxon>
        <taxon>Pterygota</taxon>
        <taxon>Neoptera</taxon>
        <taxon>Paraneoptera</taxon>
        <taxon>Hemiptera</taxon>
        <taxon>Sternorrhyncha</taxon>
        <taxon>Aleyrodoidea</taxon>
        <taxon>Aleyrodidae</taxon>
        <taxon>Aleyrodinae</taxon>
        <taxon>Bemisia</taxon>
    </lineage>
</organism>
<dbReference type="GO" id="GO:0006457">
    <property type="term" value="P:protein folding"/>
    <property type="evidence" value="ECO:0007669"/>
    <property type="project" value="TreeGrafter"/>
</dbReference>
<dbReference type="InterPro" id="IPR002130">
    <property type="entry name" value="Cyclophilin-type_PPIase_dom"/>
</dbReference>
<gene>
    <name evidence="6" type="ORF">BEMITA_LOCUS1449</name>
</gene>
<protein>
    <recommendedName>
        <fullName evidence="4">Peptidyl-prolyl cis-trans isomerase</fullName>
        <shortName evidence="4">PPIase</shortName>
        <ecNumber evidence="4">5.2.1.8</ecNumber>
    </recommendedName>
</protein>
<dbReference type="EC" id="5.2.1.8" evidence="4"/>
<dbReference type="GO" id="GO:0005737">
    <property type="term" value="C:cytoplasm"/>
    <property type="evidence" value="ECO:0007669"/>
    <property type="project" value="TreeGrafter"/>
</dbReference>
<proteinExistence type="inferred from homology"/>
<dbReference type="EMBL" id="OU963862">
    <property type="protein sequence ID" value="CAH0381837.1"/>
    <property type="molecule type" value="Genomic_DNA"/>
</dbReference>
<keyword evidence="7" id="KW-1185">Reference proteome</keyword>
<keyword evidence="2 4" id="KW-0697">Rotamase</keyword>
<evidence type="ECO:0000256" key="1">
    <source>
        <dbReference type="ARBA" id="ARBA00000971"/>
    </source>
</evidence>
<evidence type="ECO:0000313" key="7">
    <source>
        <dbReference type="Proteomes" id="UP001152759"/>
    </source>
</evidence>
<reference evidence="6" key="1">
    <citation type="submission" date="2021-12" db="EMBL/GenBank/DDBJ databases">
        <authorList>
            <person name="King R."/>
        </authorList>
    </citation>
    <scope>NUCLEOTIDE SEQUENCE</scope>
</reference>
<dbReference type="Gene3D" id="2.40.100.10">
    <property type="entry name" value="Cyclophilin-like"/>
    <property type="match status" value="1"/>
</dbReference>
<dbReference type="FunFam" id="2.40.100.10:FF:000025">
    <property type="entry name" value="Peptidyl-prolyl cis-trans isomerase CYP19-2"/>
    <property type="match status" value="1"/>
</dbReference>
<dbReference type="PRINTS" id="PR00153">
    <property type="entry name" value="CSAPPISMRASE"/>
</dbReference>